<gene>
    <name evidence="2" type="ORF">LSH36_289g03044</name>
</gene>
<keyword evidence="3" id="KW-1185">Reference proteome</keyword>
<feature type="chain" id="PRO_5042057283" evidence="1">
    <location>
        <begin position="22"/>
        <end position="354"/>
    </location>
</feature>
<organism evidence="2 3">
    <name type="scientific">Paralvinella palmiformis</name>
    <dbReference type="NCBI Taxonomy" id="53620"/>
    <lineage>
        <taxon>Eukaryota</taxon>
        <taxon>Metazoa</taxon>
        <taxon>Spiralia</taxon>
        <taxon>Lophotrochozoa</taxon>
        <taxon>Annelida</taxon>
        <taxon>Polychaeta</taxon>
        <taxon>Sedentaria</taxon>
        <taxon>Canalipalpata</taxon>
        <taxon>Terebellida</taxon>
        <taxon>Terebelliformia</taxon>
        <taxon>Alvinellidae</taxon>
        <taxon>Paralvinella</taxon>
    </lineage>
</organism>
<keyword evidence="1" id="KW-0732">Signal</keyword>
<dbReference type="Proteomes" id="UP001208570">
    <property type="component" value="Unassembled WGS sequence"/>
</dbReference>
<name>A0AAD9JI95_9ANNE</name>
<sequence>MNLQLLFTAVIVSQVGKIVYGLQCYTCSYSTLMTGNDHVDYTVSQFYRGVKRDESCLLRETNDRNKIPAKTCAPPSPGKASVCATFNGTMTFAVFALEINIKGVFRGCVQVDINTDYAYSKGECYEEHSIPDMFKEVSKQLLGDFDTKVFGGKTCLYADSLGSELYPSGIGINGPKPVRQCYTCSYNKILTGSDIINKATNLVSKVATDNECLMTNDDGVHNIISRTCPDLTSADKIQRCALVRGNITLILAGYAVVYETVSRDCVEVDKLSEEASVNDKCYPEDKESSSLKKIINDYFKDLNVSNFKGESCYYEYNLAAETNPEGIYSNPGIRVVSRSTLTAVMLIASCVLHL</sequence>
<evidence type="ECO:0000313" key="3">
    <source>
        <dbReference type="Proteomes" id="UP001208570"/>
    </source>
</evidence>
<feature type="signal peptide" evidence="1">
    <location>
        <begin position="1"/>
        <end position="21"/>
    </location>
</feature>
<dbReference type="AlphaFoldDB" id="A0AAD9JI95"/>
<evidence type="ECO:0000313" key="2">
    <source>
        <dbReference type="EMBL" id="KAK2153693.1"/>
    </source>
</evidence>
<proteinExistence type="predicted"/>
<accession>A0AAD9JI95</accession>
<comment type="caution">
    <text evidence="2">The sequence shown here is derived from an EMBL/GenBank/DDBJ whole genome shotgun (WGS) entry which is preliminary data.</text>
</comment>
<protein>
    <submittedName>
        <fullName evidence="2">Uncharacterized protein</fullName>
    </submittedName>
</protein>
<dbReference type="EMBL" id="JAODUP010000289">
    <property type="protein sequence ID" value="KAK2153693.1"/>
    <property type="molecule type" value="Genomic_DNA"/>
</dbReference>
<reference evidence="2" key="1">
    <citation type="journal article" date="2023" name="Mol. Biol. Evol.">
        <title>Third-Generation Sequencing Reveals the Adaptive Role of the Epigenome in Three Deep-Sea Polychaetes.</title>
        <authorList>
            <person name="Perez M."/>
            <person name="Aroh O."/>
            <person name="Sun Y."/>
            <person name="Lan Y."/>
            <person name="Juniper S.K."/>
            <person name="Young C.R."/>
            <person name="Angers B."/>
            <person name="Qian P.Y."/>
        </authorList>
    </citation>
    <scope>NUCLEOTIDE SEQUENCE</scope>
    <source>
        <strain evidence="2">P08H-3</strain>
    </source>
</reference>
<evidence type="ECO:0000256" key="1">
    <source>
        <dbReference type="SAM" id="SignalP"/>
    </source>
</evidence>